<feature type="region of interest" description="Disordered" evidence="6">
    <location>
        <begin position="1"/>
        <end position="62"/>
    </location>
</feature>
<evidence type="ECO:0000256" key="4">
    <source>
        <dbReference type="PROSITE-ProRule" id="PRU00601"/>
    </source>
</evidence>
<feature type="domain" description="CHY-type" evidence="8">
    <location>
        <begin position="594"/>
        <end position="662"/>
    </location>
</feature>
<feature type="compositionally biased region" description="Polar residues" evidence="6">
    <location>
        <begin position="105"/>
        <end position="114"/>
    </location>
</feature>
<dbReference type="Pfam" id="PF05495">
    <property type="entry name" value="zf-CHY"/>
    <property type="match status" value="1"/>
</dbReference>
<organism evidence="9 10">
    <name type="scientific">Basidiobolus ranarum</name>
    <dbReference type="NCBI Taxonomy" id="34480"/>
    <lineage>
        <taxon>Eukaryota</taxon>
        <taxon>Fungi</taxon>
        <taxon>Fungi incertae sedis</taxon>
        <taxon>Zoopagomycota</taxon>
        <taxon>Entomophthoromycotina</taxon>
        <taxon>Basidiobolomycetes</taxon>
        <taxon>Basidiobolales</taxon>
        <taxon>Basidiobolaceae</taxon>
        <taxon>Basidiobolus</taxon>
    </lineage>
</organism>
<dbReference type="SUPFAM" id="SSF161219">
    <property type="entry name" value="CHY zinc finger-like"/>
    <property type="match status" value="1"/>
</dbReference>
<dbReference type="SMART" id="SM00356">
    <property type="entry name" value="ZnF_C3H1"/>
    <property type="match status" value="1"/>
</dbReference>
<dbReference type="SUPFAM" id="SSF90229">
    <property type="entry name" value="CCCH zinc finger"/>
    <property type="match status" value="1"/>
</dbReference>
<feature type="compositionally biased region" description="Polar residues" evidence="6">
    <location>
        <begin position="51"/>
        <end position="62"/>
    </location>
</feature>
<evidence type="ECO:0000259" key="8">
    <source>
        <dbReference type="PROSITE" id="PS51266"/>
    </source>
</evidence>
<dbReference type="InterPro" id="IPR036855">
    <property type="entry name" value="Znf_CCCH_sf"/>
</dbReference>
<feature type="compositionally biased region" description="Polar residues" evidence="6">
    <location>
        <begin position="1"/>
        <end position="41"/>
    </location>
</feature>
<keyword evidence="1 5" id="KW-0479">Metal-binding</keyword>
<evidence type="ECO:0000256" key="6">
    <source>
        <dbReference type="SAM" id="MobiDB-lite"/>
    </source>
</evidence>
<evidence type="ECO:0000313" key="9">
    <source>
        <dbReference type="EMBL" id="KAK9768766.1"/>
    </source>
</evidence>
<feature type="compositionally biased region" description="Basic and acidic residues" evidence="6">
    <location>
        <begin position="372"/>
        <end position="393"/>
    </location>
</feature>
<evidence type="ECO:0000256" key="1">
    <source>
        <dbReference type="ARBA" id="ARBA00022723"/>
    </source>
</evidence>
<keyword evidence="10" id="KW-1185">Reference proteome</keyword>
<evidence type="ECO:0000256" key="3">
    <source>
        <dbReference type="ARBA" id="ARBA00022833"/>
    </source>
</evidence>
<feature type="zinc finger region" description="C3H1-type" evidence="5">
    <location>
        <begin position="53"/>
        <end position="81"/>
    </location>
</feature>
<evidence type="ECO:0008006" key="11">
    <source>
        <dbReference type="Google" id="ProtNLM"/>
    </source>
</evidence>
<name>A0ABR2X4R2_9FUNG</name>
<dbReference type="EMBL" id="JASJQH010000006">
    <property type="protein sequence ID" value="KAK9768766.1"/>
    <property type="molecule type" value="Genomic_DNA"/>
</dbReference>
<dbReference type="InterPro" id="IPR037274">
    <property type="entry name" value="Znf_CHY_sf"/>
</dbReference>
<keyword evidence="2 4" id="KW-0863">Zinc-finger</keyword>
<protein>
    <recommendedName>
        <fullName evidence="11">C3H1-type domain-containing protein</fullName>
    </recommendedName>
</protein>
<dbReference type="PROSITE" id="PS51266">
    <property type="entry name" value="ZF_CHY"/>
    <property type="match status" value="1"/>
</dbReference>
<accession>A0ABR2X4R2</accession>
<dbReference type="PROSITE" id="PS50103">
    <property type="entry name" value="ZF_C3H1"/>
    <property type="match status" value="1"/>
</dbReference>
<proteinExistence type="predicted"/>
<reference evidence="9 10" key="1">
    <citation type="submission" date="2023-04" db="EMBL/GenBank/DDBJ databases">
        <title>Genome of Basidiobolus ranarum AG-B5.</title>
        <authorList>
            <person name="Stajich J.E."/>
            <person name="Carter-House D."/>
            <person name="Gryganskyi A."/>
        </authorList>
    </citation>
    <scope>NUCLEOTIDE SEQUENCE [LARGE SCALE GENOMIC DNA]</scope>
    <source>
        <strain evidence="9 10">AG-B5</strain>
    </source>
</reference>
<feature type="region of interest" description="Disordered" evidence="6">
    <location>
        <begin position="669"/>
        <end position="713"/>
    </location>
</feature>
<feature type="region of interest" description="Disordered" evidence="6">
    <location>
        <begin position="368"/>
        <end position="393"/>
    </location>
</feature>
<feature type="region of interest" description="Disordered" evidence="6">
    <location>
        <begin position="76"/>
        <end position="114"/>
    </location>
</feature>
<dbReference type="InterPro" id="IPR000571">
    <property type="entry name" value="Znf_CCCH"/>
</dbReference>
<dbReference type="Pfam" id="PF18044">
    <property type="entry name" value="zf-CCCH_4"/>
    <property type="match status" value="1"/>
</dbReference>
<feature type="compositionally biased region" description="Basic residues" evidence="6">
    <location>
        <begin position="89"/>
        <end position="100"/>
    </location>
</feature>
<sequence>MSGSEQDQLHANTTFNDANLNSDSPTAEQPQGENKQSSKSYKSTRRRNPPGESNKSSTCKFFSTPSGCRFGDRCRFLHTENPTPGNTTKRTRTRRNKIPNKNKEASVSNNDEQNLSKDQLLQLTTKVDESANTPNREMGEIVTEKSDIVVSQSAQLTRHTELKQIQRRFKDSFEFNSTSTKVAPSFKIKLVPSDPEFPFELESLELNISLPEKYYNTNENSKEGVPLFEVLNDEIPKSLKKSVVNFLNQDAERLLVSPPGFLRARSQNGTIQILRPLLNKLDRELSNLLVEKVADIPPPKPIPAVAPPTTSSATIKFVRNNGPKHDKPVLSKEDPDGLNDLFSNSVRISQVESDDSLAISNVTGEIPLYRPSETDMKSNEQKKEDSEDKEEKLKNTGNVGCYDIKILDSHMEGVALVECILLSLSIKCVKCTTAMKSTCTVDMDLVPGKEMSKMCTNGKCGGLPVTVKFQPGMLHQNSDILGTIVIHPPYIFQPYDLLPSTYRLTCSSCPVPDDEENTITPNGITARRLAKSKMFTQRCHICHNNYTFSAEVVRFTSVAEHARLNLKLSDSATAGLKKKKKKELEELGLVPGQHLPDKGTCKHYKKSYRWLTFPCCGKSFPCDECHDDKSDHETQFASRMICGYCSSSQSFHPSRPCNSCGRLLVSSSAASGGHWEGGKGTRNQTRMSRKDAQKYRGLGKTVSNKTERVGKKK</sequence>
<comment type="caution">
    <text evidence="9">The sequence shown here is derived from an EMBL/GenBank/DDBJ whole genome shotgun (WGS) entry which is preliminary data.</text>
</comment>
<evidence type="ECO:0000313" key="10">
    <source>
        <dbReference type="Proteomes" id="UP001479436"/>
    </source>
</evidence>
<dbReference type="InterPro" id="IPR008913">
    <property type="entry name" value="Znf_CHY"/>
</dbReference>
<dbReference type="Proteomes" id="UP001479436">
    <property type="component" value="Unassembled WGS sequence"/>
</dbReference>
<evidence type="ECO:0000256" key="5">
    <source>
        <dbReference type="PROSITE-ProRule" id="PRU00723"/>
    </source>
</evidence>
<keyword evidence="3 5" id="KW-0862">Zinc</keyword>
<feature type="domain" description="C3H1-type" evidence="7">
    <location>
        <begin position="53"/>
        <end position="81"/>
    </location>
</feature>
<dbReference type="InterPro" id="IPR041367">
    <property type="entry name" value="Znf-CCCH_4"/>
</dbReference>
<evidence type="ECO:0000256" key="2">
    <source>
        <dbReference type="ARBA" id="ARBA00022771"/>
    </source>
</evidence>
<dbReference type="Gene3D" id="4.10.1000.10">
    <property type="entry name" value="Zinc finger, CCCH-type"/>
    <property type="match status" value="1"/>
</dbReference>
<evidence type="ECO:0000259" key="7">
    <source>
        <dbReference type="PROSITE" id="PS50103"/>
    </source>
</evidence>
<gene>
    <name evidence="9" type="ORF">K7432_000368</name>
</gene>